<evidence type="ECO:0000313" key="3">
    <source>
        <dbReference type="EMBL" id="QSL65083.1"/>
    </source>
</evidence>
<dbReference type="GO" id="GO:0016791">
    <property type="term" value="F:phosphatase activity"/>
    <property type="evidence" value="ECO:0007669"/>
    <property type="project" value="InterPro"/>
</dbReference>
<dbReference type="PROSITE" id="PS50969">
    <property type="entry name" value="FCP1"/>
    <property type="match status" value="1"/>
</dbReference>
<dbReference type="Proteomes" id="UP000663699">
    <property type="component" value="Chromosome 5"/>
</dbReference>
<keyword evidence="4" id="KW-1185">Reference proteome</keyword>
<dbReference type="Pfam" id="PF03031">
    <property type="entry name" value="NIF"/>
    <property type="match status" value="1"/>
</dbReference>
<dbReference type="EMBL" id="CP054536">
    <property type="protein sequence ID" value="QSL65083.1"/>
    <property type="molecule type" value="Genomic_DNA"/>
</dbReference>
<dbReference type="OrthoDB" id="277011at2759"/>
<gene>
    <name evidence="3" type="ORF">MERGE_002388</name>
</gene>
<dbReference type="GO" id="GO:1904262">
    <property type="term" value="P:negative regulation of TORC1 signaling"/>
    <property type="evidence" value="ECO:0007669"/>
    <property type="project" value="UniProtKB-ARBA"/>
</dbReference>
<dbReference type="CDD" id="cd07521">
    <property type="entry name" value="HAD_FCP1-like"/>
    <property type="match status" value="1"/>
</dbReference>
<dbReference type="InterPro" id="IPR011948">
    <property type="entry name" value="Dullard_phosphatase"/>
</dbReference>
<accession>A0A899FWS1</accession>
<dbReference type="GO" id="GO:0034198">
    <property type="term" value="P:cellular response to amino acid starvation"/>
    <property type="evidence" value="ECO:0007669"/>
    <property type="project" value="UniProtKB-ARBA"/>
</dbReference>
<dbReference type="SUPFAM" id="SSF56784">
    <property type="entry name" value="HAD-like"/>
    <property type="match status" value="1"/>
</dbReference>
<evidence type="ECO:0000256" key="1">
    <source>
        <dbReference type="SAM" id="MobiDB-lite"/>
    </source>
</evidence>
<evidence type="ECO:0000259" key="2">
    <source>
        <dbReference type="PROSITE" id="PS50969"/>
    </source>
</evidence>
<reference evidence="3" key="1">
    <citation type="submission" date="2020-06" db="EMBL/GenBank/DDBJ databases">
        <title>Genomes of multiple members of Pneumocystis genus reveal paths to human pathogen Pneumocystis jirovecii.</title>
        <authorList>
            <person name="Cisse O.H."/>
            <person name="Ma L."/>
            <person name="Dekker J."/>
            <person name="Khil P."/>
            <person name="Jo J."/>
            <person name="Brenchley J."/>
            <person name="Blair R."/>
            <person name="Pahar B."/>
            <person name="Chabe M."/>
            <person name="Van Rompay K.A."/>
            <person name="Keesler R."/>
            <person name="Sukura A."/>
            <person name="Hirsch V."/>
            <person name="Kutty G."/>
            <person name="Liu Y."/>
            <person name="Peng L."/>
            <person name="Chen J."/>
            <person name="Song J."/>
            <person name="Weissenbacher-Lang C."/>
            <person name="Xu J."/>
            <person name="Upham N.S."/>
            <person name="Stajich J.E."/>
            <person name="Cuomo C.A."/>
            <person name="Cushion M.T."/>
            <person name="Kovacs J.A."/>
        </authorList>
    </citation>
    <scope>NUCLEOTIDE SEQUENCE</scope>
    <source>
        <strain evidence="3">2A</strain>
    </source>
</reference>
<dbReference type="GO" id="GO:0045944">
    <property type="term" value="P:positive regulation of transcription by RNA polymerase II"/>
    <property type="evidence" value="ECO:0007669"/>
    <property type="project" value="UniProtKB-ARBA"/>
</dbReference>
<feature type="domain" description="FCP1 homology" evidence="2">
    <location>
        <begin position="171"/>
        <end position="329"/>
    </location>
</feature>
<feature type="region of interest" description="Disordered" evidence="1">
    <location>
        <begin position="1"/>
        <end position="23"/>
    </location>
</feature>
<dbReference type="InterPro" id="IPR050365">
    <property type="entry name" value="TIM50"/>
</dbReference>
<protein>
    <recommendedName>
        <fullName evidence="2">FCP1 homology domain-containing protein</fullName>
    </recommendedName>
</protein>
<dbReference type="AlphaFoldDB" id="A0A899FWS1"/>
<dbReference type="FunFam" id="3.40.50.1000:FF:000043">
    <property type="entry name" value="General stress response phosphoprotein phosphatase Psr1/2"/>
    <property type="match status" value="1"/>
</dbReference>
<sequence length="346" mass="39185">MMAESADENPPILQEIPPRSMSTESIEQLSAGLIHRRRSRRLRFGFGRNKWPGMVLRLFVCCVVPSEHLLGIEKQGNRDNKDGSPLDLELEAENGVKNQQDLSNEDSICTDQKKLDILLGNYETTDTEINDPIKKPLFIDTSDNTSVSHSMTDSLEPSVHSKWLLGPALEADKGKKCLVLDLDETLVHSSFKVIRQADFIIPVKIDSTYHNVYVIKRPGVDCFMKRMGELFEIVVFTASLSKYADPVLDMLDIHRVVKHRLFRESCFNHQGNYVKNLSQLGRELKNVLIIDNSPASYIFHPTHAVPISSWFNDSHDTELLDLIPFLEDLTTVSDVTTVLDLSLHES</sequence>
<organism evidence="3 4">
    <name type="scientific">Pneumocystis wakefieldiae</name>
    <dbReference type="NCBI Taxonomy" id="38082"/>
    <lineage>
        <taxon>Eukaryota</taxon>
        <taxon>Fungi</taxon>
        <taxon>Dikarya</taxon>
        <taxon>Ascomycota</taxon>
        <taxon>Taphrinomycotina</taxon>
        <taxon>Pneumocystomycetes</taxon>
        <taxon>Pneumocystaceae</taxon>
        <taxon>Pneumocystis</taxon>
    </lineage>
</organism>
<proteinExistence type="predicted"/>
<evidence type="ECO:0000313" key="4">
    <source>
        <dbReference type="Proteomes" id="UP000663699"/>
    </source>
</evidence>
<dbReference type="GO" id="GO:0009651">
    <property type="term" value="P:response to salt stress"/>
    <property type="evidence" value="ECO:0007669"/>
    <property type="project" value="UniProtKB-ARBA"/>
</dbReference>
<dbReference type="NCBIfam" id="TIGR02251">
    <property type="entry name" value="HIF-SF_euk"/>
    <property type="match status" value="1"/>
</dbReference>
<dbReference type="InterPro" id="IPR036412">
    <property type="entry name" value="HAD-like_sf"/>
</dbReference>
<dbReference type="InterPro" id="IPR023214">
    <property type="entry name" value="HAD_sf"/>
</dbReference>
<dbReference type="InterPro" id="IPR004274">
    <property type="entry name" value="FCP1_dom"/>
</dbReference>
<dbReference type="SMART" id="SM00577">
    <property type="entry name" value="CPDc"/>
    <property type="match status" value="1"/>
</dbReference>
<dbReference type="Gene3D" id="3.40.50.1000">
    <property type="entry name" value="HAD superfamily/HAD-like"/>
    <property type="match status" value="1"/>
</dbReference>
<name>A0A899FWS1_9ASCO</name>
<dbReference type="PANTHER" id="PTHR12210">
    <property type="entry name" value="DULLARD PROTEIN PHOSPHATASE"/>
    <property type="match status" value="1"/>
</dbReference>